<dbReference type="InterPro" id="IPR027623">
    <property type="entry name" value="AmmeMemoSam_A"/>
</dbReference>
<evidence type="ECO:0000313" key="2">
    <source>
        <dbReference type="EMBL" id="SHJ59383.1"/>
    </source>
</evidence>
<dbReference type="PROSITE" id="PS51112">
    <property type="entry name" value="AMMECR1"/>
    <property type="match status" value="1"/>
</dbReference>
<dbReference type="GO" id="GO:0008198">
    <property type="term" value="F:ferrous iron binding"/>
    <property type="evidence" value="ECO:0007669"/>
    <property type="project" value="InterPro"/>
</dbReference>
<dbReference type="Pfam" id="PF02900">
    <property type="entry name" value="LigB"/>
    <property type="match status" value="1"/>
</dbReference>
<accession>A0A1M6KKB3</accession>
<dbReference type="SUPFAM" id="SSF143447">
    <property type="entry name" value="AMMECR1-like"/>
    <property type="match status" value="1"/>
</dbReference>
<keyword evidence="3" id="KW-1185">Reference proteome</keyword>
<organism evidence="2 3">
    <name type="scientific">Pseudobutyrivibrio xylanivorans DSM 14809</name>
    <dbReference type="NCBI Taxonomy" id="1123012"/>
    <lineage>
        <taxon>Bacteria</taxon>
        <taxon>Bacillati</taxon>
        <taxon>Bacillota</taxon>
        <taxon>Clostridia</taxon>
        <taxon>Lachnospirales</taxon>
        <taxon>Lachnospiraceae</taxon>
        <taxon>Pseudobutyrivibrio</taxon>
    </lineage>
</organism>
<protein>
    <submittedName>
        <fullName evidence="2">Uncharacterized protein, PH0010 family/AmmeMemoRadiSam system protein A/AmmeMemoRadiSam system protein B</fullName>
    </submittedName>
</protein>
<dbReference type="OrthoDB" id="159752at2"/>
<evidence type="ECO:0000313" key="3">
    <source>
        <dbReference type="Proteomes" id="UP000184185"/>
    </source>
</evidence>
<dbReference type="Proteomes" id="UP000184185">
    <property type="component" value="Unassembled WGS sequence"/>
</dbReference>
<evidence type="ECO:0000259" key="1">
    <source>
        <dbReference type="PROSITE" id="PS51112"/>
    </source>
</evidence>
<dbReference type="PANTHER" id="PTHR13016:SF0">
    <property type="entry name" value="AMME SYNDROME CANDIDATE GENE 1 PROTEIN"/>
    <property type="match status" value="1"/>
</dbReference>
<sequence length="461" mass="51671">MAILAAFMVPHPPMIVPAIGRGGENIIRETIEAYDMVAEEIANLKPETIIITSPHSIIYSDYFHISPGHNARGDFSKFGAPEVIFEETYDETLRETICHIADKEEFSAGTLGERDAMLDHGTMVPLWFIRKKYRQGKIIRIGLSGFGLVEHYRLGQIIQQAVEETGRDVVFVASGDLSHKLQEHGPYGFASEGPIYDKRIMNVAKRAAFEELFDFREDFCEKAAECGHRSFVIMAGALDGKSVKTKVYSHQDVTGVGYGIASFYPQGSDKARHFRDSYLNRIRKELEEMARKSDDYVRLARASLEGYILNREVIDVPENLPKDMLTRQAGSFVSIHKNGQLRGCIGTILPTTDCVAIEIIQNAVSASTRDPRFKPISAEELPYLEINVDVLGEPEDIESIEELDVKRYGVIVSSGNRRGLLLPDLDGVDTVEKQVSIARQKGRIGPNEKVKLQRFEVVRHV</sequence>
<dbReference type="InterPro" id="IPR027485">
    <property type="entry name" value="AMMECR1_N"/>
</dbReference>
<dbReference type="Gene3D" id="3.40.830.10">
    <property type="entry name" value="LigB-like"/>
    <property type="match status" value="1"/>
</dbReference>
<dbReference type="Gene3D" id="3.30.700.20">
    <property type="entry name" value="Hypothetical protein ph0010, domain 1"/>
    <property type="match status" value="1"/>
</dbReference>
<proteinExistence type="predicted"/>
<dbReference type="PANTHER" id="PTHR13016">
    <property type="entry name" value="AMMECR1 HOMOLOG"/>
    <property type="match status" value="1"/>
</dbReference>
<dbReference type="CDD" id="cd07951">
    <property type="entry name" value="ED_3B_N_AMMECR1"/>
    <property type="match status" value="1"/>
</dbReference>
<dbReference type="EMBL" id="FQYQ01000031">
    <property type="protein sequence ID" value="SHJ59383.1"/>
    <property type="molecule type" value="Genomic_DNA"/>
</dbReference>
<dbReference type="GO" id="GO:0016702">
    <property type="term" value="F:oxidoreductase activity, acting on single donors with incorporation of molecular oxygen, incorporation of two atoms of oxygen"/>
    <property type="evidence" value="ECO:0007669"/>
    <property type="project" value="UniProtKB-ARBA"/>
</dbReference>
<name>A0A1M6KKB3_PSEXY</name>
<reference evidence="2 3" key="1">
    <citation type="submission" date="2016-11" db="EMBL/GenBank/DDBJ databases">
        <authorList>
            <person name="Jaros S."/>
            <person name="Januszkiewicz K."/>
            <person name="Wedrychowicz H."/>
        </authorList>
    </citation>
    <scope>NUCLEOTIDE SEQUENCE [LARGE SCALE GENOMIC DNA]</scope>
    <source>
        <strain evidence="2 3">DSM 14809</strain>
    </source>
</reference>
<feature type="domain" description="AMMECR1" evidence="1">
    <location>
        <begin position="291"/>
        <end position="461"/>
    </location>
</feature>
<dbReference type="InterPro" id="IPR023473">
    <property type="entry name" value="AMMECR1"/>
</dbReference>
<dbReference type="AlphaFoldDB" id="A0A1M6KKB3"/>
<dbReference type="InterPro" id="IPR004183">
    <property type="entry name" value="Xdiol_dOase_suB"/>
</dbReference>
<dbReference type="NCBIfam" id="TIGR04335">
    <property type="entry name" value="AmmeMemoSam_A"/>
    <property type="match status" value="1"/>
</dbReference>
<dbReference type="InterPro" id="IPR036071">
    <property type="entry name" value="AMMECR1_dom_sf"/>
</dbReference>
<dbReference type="RefSeq" id="WP_072919224.1">
    <property type="nucleotide sequence ID" value="NZ_FQYQ01000031.1"/>
</dbReference>
<dbReference type="InterPro" id="IPR002733">
    <property type="entry name" value="AMMECR1_domain"/>
</dbReference>
<gene>
    <name evidence="2" type="ORF">SAMN02745725_02879</name>
</gene>
<dbReference type="SUPFAM" id="SSF53213">
    <property type="entry name" value="LigB-like"/>
    <property type="match status" value="1"/>
</dbReference>
<dbReference type="STRING" id="185007.SAMN02910350_02883"/>
<dbReference type="Pfam" id="PF01871">
    <property type="entry name" value="AMMECR1"/>
    <property type="match status" value="1"/>
</dbReference>